<dbReference type="AlphaFoldDB" id="A0AAN4ZZP4"/>
<evidence type="ECO:0000313" key="3">
    <source>
        <dbReference type="Proteomes" id="UP000199541"/>
    </source>
</evidence>
<gene>
    <name evidence="1" type="ORF">GCM10008024_23070</name>
    <name evidence="2" type="ORF">SAMN05444006_111119</name>
</gene>
<organism evidence="1 4">
    <name type="scientific">Allgaiera indica</name>
    <dbReference type="NCBI Taxonomy" id="765699"/>
    <lineage>
        <taxon>Bacteria</taxon>
        <taxon>Pseudomonadati</taxon>
        <taxon>Pseudomonadota</taxon>
        <taxon>Alphaproteobacteria</taxon>
        <taxon>Rhodobacterales</taxon>
        <taxon>Paracoccaceae</taxon>
        <taxon>Allgaiera</taxon>
    </lineage>
</organism>
<accession>A0AAN4ZZP4</accession>
<proteinExistence type="predicted"/>
<reference evidence="1" key="1">
    <citation type="journal article" date="2014" name="Int. J. Syst. Evol. Microbiol.">
        <title>Complete genome sequence of Corynebacterium casei LMG S-19264T (=DSM 44701T), isolated from a smear-ripened cheese.</title>
        <authorList>
            <consortium name="US DOE Joint Genome Institute (JGI-PGF)"/>
            <person name="Walter F."/>
            <person name="Albersmeier A."/>
            <person name="Kalinowski J."/>
            <person name="Ruckert C."/>
        </authorList>
    </citation>
    <scope>NUCLEOTIDE SEQUENCE</scope>
    <source>
        <strain evidence="1">CGMCC 1.10859</strain>
    </source>
</reference>
<reference evidence="2 3" key="2">
    <citation type="submission" date="2016-10" db="EMBL/GenBank/DDBJ databases">
        <authorList>
            <person name="Varghese N."/>
            <person name="Submissions S."/>
        </authorList>
    </citation>
    <scope>NUCLEOTIDE SEQUENCE [LARGE SCALE GENOMIC DNA]</scope>
    <source>
        <strain evidence="2 3">DSM 24802</strain>
    </source>
</reference>
<dbReference type="Proteomes" id="UP000199541">
    <property type="component" value="Unassembled WGS sequence"/>
</dbReference>
<evidence type="ECO:0000313" key="1">
    <source>
        <dbReference type="EMBL" id="GHE02657.1"/>
    </source>
</evidence>
<name>A0AAN4ZZP4_9RHOB</name>
<evidence type="ECO:0000313" key="2">
    <source>
        <dbReference type="EMBL" id="SDX19632.1"/>
    </source>
</evidence>
<protein>
    <submittedName>
        <fullName evidence="1">Uncharacterized protein</fullName>
    </submittedName>
</protein>
<dbReference type="EMBL" id="BNAB01000010">
    <property type="protein sequence ID" value="GHE02657.1"/>
    <property type="molecule type" value="Genomic_DNA"/>
</dbReference>
<keyword evidence="3" id="KW-1185">Reference proteome</keyword>
<comment type="caution">
    <text evidence="1">The sequence shown here is derived from an EMBL/GenBank/DDBJ whole genome shotgun (WGS) entry which is preliminary data.</text>
</comment>
<reference evidence="1" key="3">
    <citation type="submission" date="2023-06" db="EMBL/GenBank/DDBJ databases">
        <authorList>
            <person name="Sun Q."/>
            <person name="Zhou Y."/>
        </authorList>
    </citation>
    <scope>NUCLEOTIDE SEQUENCE</scope>
    <source>
        <strain evidence="1">CGMCC 1.10859</strain>
    </source>
</reference>
<dbReference type="EMBL" id="FNOB01000011">
    <property type="protein sequence ID" value="SDX19632.1"/>
    <property type="molecule type" value="Genomic_DNA"/>
</dbReference>
<dbReference type="Proteomes" id="UP000634647">
    <property type="component" value="Unassembled WGS sequence"/>
</dbReference>
<evidence type="ECO:0000313" key="4">
    <source>
        <dbReference type="Proteomes" id="UP000634647"/>
    </source>
</evidence>
<sequence>MRCAAVLSRGRKTVALVLAVWVVSGFAGLAAGAGAAPMSAQAFASYVAGKTLYYEIGKTPYGAEHYLPKHQVVWAFLGQPCQQGHWFPASDGRICFLYQGGGDTPDCWHFYREQDGLRAQFLGNGSKDASSALGGKGWVRANRDVEVRDSPKPLRCPRNATGV</sequence>
<dbReference type="RefSeq" id="WP_143037518.1">
    <property type="nucleotide sequence ID" value="NZ_BNAB01000010.1"/>
</dbReference>